<keyword evidence="2" id="KW-1185">Reference proteome</keyword>
<dbReference type="EMBL" id="CM056792">
    <property type="protein sequence ID" value="KAJ8721854.1"/>
    <property type="molecule type" value="Genomic_DNA"/>
</dbReference>
<dbReference type="Proteomes" id="UP001231649">
    <property type="component" value="Chromosome 16"/>
</dbReference>
<protein>
    <submittedName>
        <fullName evidence="1">Uncharacterized protein</fullName>
    </submittedName>
</protein>
<reference evidence="1" key="1">
    <citation type="submission" date="2023-03" db="EMBL/GenBank/DDBJ databases">
        <title>Chromosome-level genomes of two armyworms, Mythimna separata and Mythimna loreyi, provide insights into the biosynthesis and reception of sex pheromones.</title>
        <authorList>
            <person name="Zhao H."/>
        </authorList>
    </citation>
    <scope>NUCLEOTIDE SEQUENCE</scope>
    <source>
        <strain evidence="1">BeijingLab</strain>
    </source>
</reference>
<name>A0ACC2QPG5_9NEOP</name>
<proteinExistence type="predicted"/>
<evidence type="ECO:0000313" key="2">
    <source>
        <dbReference type="Proteomes" id="UP001231649"/>
    </source>
</evidence>
<sequence>MAAIKTTFVLLLIAFAMVMVTVESVRVPPCDQVCSHHYDRDAERNEYKYVETCLSLTQQIHVTLRTFLNNYARNKMAAIKTTFVLLLIAFAMVMVTVEAVRVAPCDQVCNRIDAEKNECCRAHGYSGYSSCRYGQMQCH</sequence>
<comment type="caution">
    <text evidence="1">The sequence shown here is derived from an EMBL/GenBank/DDBJ whole genome shotgun (WGS) entry which is preliminary data.</text>
</comment>
<accession>A0ACC2QPG5</accession>
<gene>
    <name evidence="1" type="ORF">PYW08_004256</name>
</gene>
<evidence type="ECO:0000313" key="1">
    <source>
        <dbReference type="EMBL" id="KAJ8721854.1"/>
    </source>
</evidence>
<organism evidence="1 2">
    <name type="scientific">Mythimna loreyi</name>
    <dbReference type="NCBI Taxonomy" id="667449"/>
    <lineage>
        <taxon>Eukaryota</taxon>
        <taxon>Metazoa</taxon>
        <taxon>Ecdysozoa</taxon>
        <taxon>Arthropoda</taxon>
        <taxon>Hexapoda</taxon>
        <taxon>Insecta</taxon>
        <taxon>Pterygota</taxon>
        <taxon>Neoptera</taxon>
        <taxon>Endopterygota</taxon>
        <taxon>Lepidoptera</taxon>
        <taxon>Glossata</taxon>
        <taxon>Ditrysia</taxon>
        <taxon>Noctuoidea</taxon>
        <taxon>Noctuidae</taxon>
        <taxon>Noctuinae</taxon>
        <taxon>Hadenini</taxon>
        <taxon>Mythimna</taxon>
    </lineage>
</organism>